<name>A0A1L0CQD8_9GAMM</name>
<evidence type="ECO:0000313" key="1">
    <source>
        <dbReference type="EMBL" id="SGZ20713.1"/>
    </source>
</evidence>
<organism evidence="1 2">
    <name type="scientific">Moritella viscosa</name>
    <dbReference type="NCBI Taxonomy" id="80854"/>
    <lineage>
        <taxon>Bacteria</taxon>
        <taxon>Pseudomonadati</taxon>
        <taxon>Pseudomonadota</taxon>
        <taxon>Gammaproteobacteria</taxon>
        <taxon>Alteromonadales</taxon>
        <taxon>Moritellaceae</taxon>
        <taxon>Moritella</taxon>
    </lineage>
</organism>
<gene>
    <name evidence="1" type="ORF">NVI5450_4910</name>
</gene>
<dbReference type="EMBL" id="FPLD01000173">
    <property type="protein sequence ID" value="SGZ20713.1"/>
    <property type="molecule type" value="Genomic_DNA"/>
</dbReference>
<dbReference type="AlphaFoldDB" id="A0A1L0CQD8"/>
<dbReference type="Proteomes" id="UP000183794">
    <property type="component" value="Unassembled WGS sequence"/>
</dbReference>
<evidence type="ECO:0000313" key="2">
    <source>
        <dbReference type="Proteomes" id="UP000183794"/>
    </source>
</evidence>
<reference evidence="1 2" key="1">
    <citation type="submission" date="2016-11" db="EMBL/GenBank/DDBJ databases">
        <authorList>
            <person name="Jaros S."/>
            <person name="Januszkiewicz K."/>
            <person name="Wedrychowicz H."/>
        </authorList>
    </citation>
    <scope>NUCLEOTIDE SEQUENCE [LARGE SCALE GENOMIC DNA]</scope>
    <source>
        <strain evidence="1">NVI 5450</strain>
    </source>
</reference>
<sequence length="39" mass="4574">MINKFTNEIIVKSCGRQSCNFSMDNNIYLDKYYYVASSI</sequence>
<protein>
    <submittedName>
        <fullName evidence="1">Uncharacterized protein</fullName>
    </submittedName>
</protein>
<accession>A0A1L0CQD8</accession>
<proteinExistence type="predicted"/>